<dbReference type="GO" id="GO:0015562">
    <property type="term" value="F:efflux transmembrane transporter activity"/>
    <property type="evidence" value="ECO:0007669"/>
    <property type="project" value="InterPro"/>
</dbReference>
<keyword evidence="3" id="KW-1134">Transmembrane beta strand</keyword>
<dbReference type="GO" id="GO:0015288">
    <property type="term" value="F:porin activity"/>
    <property type="evidence" value="ECO:0007669"/>
    <property type="project" value="TreeGrafter"/>
</dbReference>
<dbReference type="EMBL" id="LAZR01003833">
    <property type="protein sequence ID" value="KKN14282.1"/>
    <property type="molecule type" value="Genomic_DNA"/>
</dbReference>
<evidence type="ECO:0008006" key="8">
    <source>
        <dbReference type="Google" id="ProtNLM"/>
    </source>
</evidence>
<dbReference type="Pfam" id="PF02321">
    <property type="entry name" value="OEP"/>
    <property type="match status" value="2"/>
</dbReference>
<dbReference type="GO" id="GO:0009279">
    <property type="term" value="C:cell outer membrane"/>
    <property type="evidence" value="ECO:0007669"/>
    <property type="project" value="UniProtKB-SubCell"/>
</dbReference>
<evidence type="ECO:0000256" key="6">
    <source>
        <dbReference type="ARBA" id="ARBA00023237"/>
    </source>
</evidence>
<gene>
    <name evidence="7" type="ORF">LCGC14_0997700</name>
</gene>
<keyword evidence="2" id="KW-0813">Transport</keyword>
<dbReference type="AlphaFoldDB" id="A0A0F9NQJ2"/>
<dbReference type="PANTHER" id="PTHR30026:SF20">
    <property type="entry name" value="OUTER MEMBRANE PROTEIN TOLC"/>
    <property type="match status" value="1"/>
</dbReference>
<comment type="subcellular location">
    <subcellularLocation>
        <location evidence="1">Cell outer membrane</location>
    </subcellularLocation>
</comment>
<comment type="caution">
    <text evidence="7">The sequence shown here is derived from an EMBL/GenBank/DDBJ whole genome shotgun (WGS) entry which is preliminary data.</text>
</comment>
<dbReference type="InterPro" id="IPR010130">
    <property type="entry name" value="T1SS_OMP_TolC"/>
</dbReference>
<evidence type="ECO:0000256" key="5">
    <source>
        <dbReference type="ARBA" id="ARBA00023136"/>
    </source>
</evidence>
<evidence type="ECO:0000256" key="2">
    <source>
        <dbReference type="ARBA" id="ARBA00022448"/>
    </source>
</evidence>
<dbReference type="Gene3D" id="1.20.1600.10">
    <property type="entry name" value="Outer membrane efflux proteins (OEP)"/>
    <property type="match status" value="1"/>
</dbReference>
<organism evidence="7">
    <name type="scientific">marine sediment metagenome</name>
    <dbReference type="NCBI Taxonomy" id="412755"/>
    <lineage>
        <taxon>unclassified sequences</taxon>
        <taxon>metagenomes</taxon>
        <taxon>ecological metagenomes</taxon>
    </lineage>
</organism>
<evidence type="ECO:0000256" key="3">
    <source>
        <dbReference type="ARBA" id="ARBA00022452"/>
    </source>
</evidence>
<dbReference type="InterPro" id="IPR051906">
    <property type="entry name" value="TolC-like"/>
</dbReference>
<keyword evidence="5" id="KW-0472">Membrane</keyword>
<reference evidence="7" key="1">
    <citation type="journal article" date="2015" name="Nature">
        <title>Complex archaea that bridge the gap between prokaryotes and eukaryotes.</title>
        <authorList>
            <person name="Spang A."/>
            <person name="Saw J.H."/>
            <person name="Jorgensen S.L."/>
            <person name="Zaremba-Niedzwiedzka K."/>
            <person name="Martijn J."/>
            <person name="Lind A.E."/>
            <person name="van Eijk R."/>
            <person name="Schleper C."/>
            <person name="Guy L."/>
            <person name="Ettema T.J."/>
        </authorList>
    </citation>
    <scope>NUCLEOTIDE SEQUENCE</scope>
</reference>
<dbReference type="InterPro" id="IPR003423">
    <property type="entry name" value="OMP_efflux"/>
</dbReference>
<accession>A0A0F9NQJ2</accession>
<evidence type="ECO:0000256" key="4">
    <source>
        <dbReference type="ARBA" id="ARBA00022692"/>
    </source>
</evidence>
<dbReference type="GO" id="GO:1990281">
    <property type="term" value="C:efflux pump complex"/>
    <property type="evidence" value="ECO:0007669"/>
    <property type="project" value="TreeGrafter"/>
</dbReference>
<dbReference type="NCBIfam" id="TIGR01844">
    <property type="entry name" value="type_I_sec_TolC"/>
    <property type="match status" value="1"/>
</dbReference>
<dbReference type="PANTHER" id="PTHR30026">
    <property type="entry name" value="OUTER MEMBRANE PROTEIN TOLC"/>
    <property type="match status" value="1"/>
</dbReference>
<keyword evidence="6" id="KW-0998">Cell outer membrane</keyword>
<proteinExistence type="predicted"/>
<sequence length="448" mass="49081">MKRLKLTTLLIASLFSSASMAEDLMQVYGLALRGDPQLLAEAASRQAVGELGDQAHARFLPQLGLGADVGYTWQDVSSSGQTDGKSNFDNRGYTLSITQPIYHQENFVQQAQANIAIEGATASYQVAEQALIVRVAERYFDVLGRQDDVTFAIAEREAIARQLDQTQQRFDVGISTITDVVESQAAYDLANASVISAQNELANSGERLRETAGKYIDMLAALKAETPLVTPEPTNINDWSDVALAQNPSLLVSRSEVESAGQTIELQKSEHYPSLDLVGQKGYSYQGDTGVNSNGFANTSSGSRSTDQETLSLQFNLPIDVSGAVRSRTREASYRLDQSMQNEEQQRRAVMRLTREAYNSVMSGISRVKALKQAVVSNEKALESTTAGYDVGTRTTVDVLNVRRDLFSARRDYAQSRYDYIVNTLRLKQAAGTVGIDDLAIINEWLAS</sequence>
<dbReference type="SUPFAM" id="SSF56954">
    <property type="entry name" value="Outer membrane efflux proteins (OEP)"/>
    <property type="match status" value="1"/>
</dbReference>
<keyword evidence="4" id="KW-0812">Transmembrane</keyword>
<protein>
    <recommendedName>
        <fullName evidence="8">Type I secretion protein TolC</fullName>
    </recommendedName>
</protein>
<name>A0A0F9NQJ2_9ZZZZ</name>
<evidence type="ECO:0000256" key="1">
    <source>
        <dbReference type="ARBA" id="ARBA00004442"/>
    </source>
</evidence>
<evidence type="ECO:0000313" key="7">
    <source>
        <dbReference type="EMBL" id="KKN14282.1"/>
    </source>
</evidence>